<keyword evidence="8" id="KW-0547">Nucleotide-binding</keyword>
<evidence type="ECO:0000256" key="5">
    <source>
        <dbReference type="ARBA" id="ARBA00022553"/>
    </source>
</evidence>
<keyword evidence="11 14" id="KW-1133">Transmembrane helix</keyword>
<dbReference type="KEGG" id="amol:AMOL_1977"/>
<evidence type="ECO:0000313" key="17">
    <source>
        <dbReference type="EMBL" id="PHO18767.1"/>
    </source>
</evidence>
<dbReference type="AlphaFoldDB" id="A0A2G1DJU7"/>
<dbReference type="InterPro" id="IPR003661">
    <property type="entry name" value="HisK_dim/P_dom"/>
</dbReference>
<dbReference type="InterPro" id="IPR005467">
    <property type="entry name" value="His_kinase_dom"/>
</dbReference>
<gene>
    <name evidence="16" type="ORF">AMOL_1977</name>
    <name evidence="17" type="ORF">CPU12_04190</name>
</gene>
<keyword evidence="9 17" id="KW-0418">Kinase</keyword>
<evidence type="ECO:0000256" key="6">
    <source>
        <dbReference type="ARBA" id="ARBA00022679"/>
    </source>
</evidence>
<dbReference type="SUPFAM" id="SSF55874">
    <property type="entry name" value="ATPase domain of HSP90 chaperone/DNA topoisomerase II/histidine kinase"/>
    <property type="match status" value="1"/>
</dbReference>
<dbReference type="CDD" id="cd00082">
    <property type="entry name" value="HisKA"/>
    <property type="match status" value="1"/>
</dbReference>
<dbReference type="Gene3D" id="3.30.565.10">
    <property type="entry name" value="Histidine kinase-like ATPase, C-terminal domain"/>
    <property type="match status" value="1"/>
</dbReference>
<reference evidence="17 18" key="1">
    <citation type="submission" date="2017-09" db="EMBL/GenBank/DDBJ databases">
        <title>Arcobacter canalis sp. nov., a new species isolated from a water canal contaminated with urban sewage.</title>
        <authorList>
            <person name="Perez-Cataluna A."/>
            <person name="Salas-Masso N."/>
            <person name="Figueras M.J."/>
        </authorList>
    </citation>
    <scope>NUCLEOTIDE SEQUENCE [LARGE SCALE GENOMIC DNA]</scope>
    <source>
        <strain evidence="17 18">F98-3</strain>
    </source>
</reference>
<dbReference type="InterPro" id="IPR003594">
    <property type="entry name" value="HATPase_dom"/>
</dbReference>
<evidence type="ECO:0000256" key="2">
    <source>
        <dbReference type="ARBA" id="ARBA00004651"/>
    </source>
</evidence>
<dbReference type="PROSITE" id="PS50109">
    <property type="entry name" value="HIS_KIN"/>
    <property type="match status" value="1"/>
</dbReference>
<feature type="domain" description="Histidine kinase" evidence="15">
    <location>
        <begin position="264"/>
        <end position="476"/>
    </location>
</feature>
<evidence type="ECO:0000259" key="15">
    <source>
        <dbReference type="PROSITE" id="PS50109"/>
    </source>
</evidence>
<proteinExistence type="predicted"/>
<evidence type="ECO:0000313" key="16">
    <source>
        <dbReference type="EMBL" id="AXX92937.1"/>
    </source>
</evidence>
<evidence type="ECO:0000256" key="4">
    <source>
        <dbReference type="ARBA" id="ARBA00022475"/>
    </source>
</evidence>
<dbReference type="RefSeq" id="WP_099341825.1">
    <property type="nucleotide sequence ID" value="NZ_CP032098.1"/>
</dbReference>
<evidence type="ECO:0000256" key="14">
    <source>
        <dbReference type="SAM" id="Phobius"/>
    </source>
</evidence>
<evidence type="ECO:0000256" key="3">
    <source>
        <dbReference type="ARBA" id="ARBA00012438"/>
    </source>
</evidence>
<evidence type="ECO:0000256" key="8">
    <source>
        <dbReference type="ARBA" id="ARBA00022741"/>
    </source>
</evidence>
<dbReference type="Pfam" id="PF02518">
    <property type="entry name" value="HATPase_c"/>
    <property type="match status" value="1"/>
</dbReference>
<keyword evidence="4" id="KW-1003">Cell membrane</keyword>
<keyword evidence="5" id="KW-0597">Phosphoprotein</keyword>
<keyword evidence="10" id="KW-0067">ATP-binding</keyword>
<accession>A0A2G1DJU7</accession>
<dbReference type="Proteomes" id="UP000221222">
    <property type="component" value="Unassembled WGS sequence"/>
</dbReference>
<dbReference type="GO" id="GO:0000155">
    <property type="term" value="F:phosphorelay sensor kinase activity"/>
    <property type="evidence" value="ECO:0007669"/>
    <property type="project" value="InterPro"/>
</dbReference>
<dbReference type="InterPro" id="IPR036890">
    <property type="entry name" value="HATPase_C_sf"/>
</dbReference>
<reference evidence="16 19" key="2">
    <citation type="submission" date="2018-08" db="EMBL/GenBank/DDBJ databases">
        <title>Complete genome of the Arcobacter molluscorum type strain LMG 25693.</title>
        <authorList>
            <person name="Miller W.G."/>
            <person name="Yee E."/>
            <person name="Bono J.L."/>
        </authorList>
    </citation>
    <scope>NUCLEOTIDE SEQUENCE [LARGE SCALE GENOMIC DNA]</scope>
    <source>
        <strain evidence="16 19">CECT 7696</strain>
    </source>
</reference>
<keyword evidence="12" id="KW-0902">Two-component regulatory system</keyword>
<dbReference type="PANTHER" id="PTHR45528:SF1">
    <property type="entry name" value="SENSOR HISTIDINE KINASE CPXA"/>
    <property type="match status" value="1"/>
</dbReference>
<evidence type="ECO:0000256" key="9">
    <source>
        <dbReference type="ARBA" id="ARBA00022777"/>
    </source>
</evidence>
<dbReference type="EMBL" id="NXFY01000004">
    <property type="protein sequence ID" value="PHO18767.1"/>
    <property type="molecule type" value="Genomic_DNA"/>
</dbReference>
<dbReference type="Proteomes" id="UP000262712">
    <property type="component" value="Chromosome"/>
</dbReference>
<keyword evidence="13 14" id="KW-0472">Membrane</keyword>
<dbReference type="Pfam" id="PF11845">
    <property type="entry name" value="Tll0287-like"/>
    <property type="match status" value="1"/>
</dbReference>
<dbReference type="InterPro" id="IPR021796">
    <property type="entry name" value="Tll0287-like_dom"/>
</dbReference>
<comment type="catalytic activity">
    <reaction evidence="1">
        <text>ATP + protein L-histidine = ADP + protein N-phospho-L-histidine.</text>
        <dbReference type="EC" id="2.7.13.3"/>
    </reaction>
</comment>
<protein>
    <recommendedName>
        <fullName evidence="3">histidine kinase</fullName>
        <ecNumber evidence="3">2.7.13.3</ecNumber>
    </recommendedName>
</protein>
<evidence type="ECO:0000256" key="10">
    <source>
        <dbReference type="ARBA" id="ARBA00022840"/>
    </source>
</evidence>
<feature type="transmembrane region" description="Helical" evidence="14">
    <location>
        <begin position="213"/>
        <end position="235"/>
    </location>
</feature>
<name>A0A2G1DJU7_9BACT</name>
<evidence type="ECO:0000256" key="13">
    <source>
        <dbReference type="ARBA" id="ARBA00023136"/>
    </source>
</evidence>
<dbReference type="SUPFAM" id="SSF47384">
    <property type="entry name" value="Homodimeric domain of signal transducing histidine kinase"/>
    <property type="match status" value="1"/>
</dbReference>
<dbReference type="GO" id="GO:0005886">
    <property type="term" value="C:plasma membrane"/>
    <property type="evidence" value="ECO:0007669"/>
    <property type="project" value="UniProtKB-SubCell"/>
</dbReference>
<dbReference type="EC" id="2.7.13.3" evidence="3"/>
<dbReference type="InterPro" id="IPR050398">
    <property type="entry name" value="HssS/ArlS-like"/>
</dbReference>
<evidence type="ECO:0000256" key="1">
    <source>
        <dbReference type="ARBA" id="ARBA00000085"/>
    </source>
</evidence>
<evidence type="ECO:0000313" key="19">
    <source>
        <dbReference type="Proteomes" id="UP000262712"/>
    </source>
</evidence>
<evidence type="ECO:0000256" key="12">
    <source>
        <dbReference type="ARBA" id="ARBA00023012"/>
    </source>
</evidence>
<keyword evidence="18" id="KW-1185">Reference proteome</keyword>
<keyword evidence="6" id="KW-0808">Transferase</keyword>
<dbReference type="Gene3D" id="1.10.287.130">
    <property type="match status" value="1"/>
</dbReference>
<dbReference type="SMART" id="SM00387">
    <property type="entry name" value="HATPase_c"/>
    <property type="match status" value="1"/>
</dbReference>
<dbReference type="GO" id="GO:0005524">
    <property type="term" value="F:ATP binding"/>
    <property type="evidence" value="ECO:0007669"/>
    <property type="project" value="UniProtKB-KW"/>
</dbReference>
<keyword evidence="7 14" id="KW-0812">Transmembrane</keyword>
<comment type="subcellular location">
    <subcellularLocation>
        <location evidence="2">Cell membrane</location>
        <topology evidence="2">Multi-pass membrane protein</topology>
    </subcellularLocation>
</comment>
<evidence type="ECO:0000313" key="18">
    <source>
        <dbReference type="Proteomes" id="UP000221222"/>
    </source>
</evidence>
<evidence type="ECO:0000256" key="11">
    <source>
        <dbReference type="ARBA" id="ARBA00022989"/>
    </source>
</evidence>
<dbReference type="EMBL" id="CP032098">
    <property type="protein sequence ID" value="AXX92937.1"/>
    <property type="molecule type" value="Genomic_DNA"/>
</dbReference>
<feature type="transmembrane region" description="Helical" evidence="14">
    <location>
        <begin position="7"/>
        <end position="27"/>
    </location>
</feature>
<dbReference type="PANTHER" id="PTHR45528">
    <property type="entry name" value="SENSOR HISTIDINE KINASE CPXA"/>
    <property type="match status" value="1"/>
</dbReference>
<organism evidence="17 18">
    <name type="scientific">Malaciobacter molluscorum LMG 25693</name>
    <dbReference type="NCBI Taxonomy" id="870501"/>
    <lineage>
        <taxon>Bacteria</taxon>
        <taxon>Pseudomonadati</taxon>
        <taxon>Campylobacterota</taxon>
        <taxon>Epsilonproteobacteria</taxon>
        <taxon>Campylobacterales</taxon>
        <taxon>Arcobacteraceae</taxon>
        <taxon>Malaciobacter</taxon>
    </lineage>
</organism>
<sequence length="476" mass="55427">MKFNFRFIISVFILLYAIITLVFFNFYKELAIKDTKKEANSMLNNMNAIRTYIEEVQRPMIYNLMKDRETFDNYFNSKILSSTYISQYIYEKQLEKKELKYRYKLVATNPLNPIHKANAFEKQILEKFRNNEIKDYFSILEENGKSYFFIAKPIARNKPNCLMCHGNPQDAPKRLLAQYGNHSGFFEKVGDLRAMIYLKIAIADIISYHKSSFVTGGIAMFIVFILFIILIYIIYNKDKKLEDRKELLFEHQNRLAVMGSMIGNISHQWKQPLSHLSSILINIELLSERGKLTNDKVVSKVNDANTQITFMSNTINDFKNFFSPKDNNNSFRISDIVNQSIRLLQASLDRYSIKVKIDIEYDFTFVGSRNEFVQVFVNIINNAKDAFISNNIENRIISIKSFKHFDKTVISIQNNAGKINSLVFDKIFKPYFSTKDLSVATGIGLYICKVIVQRYKGTIQAKNLENGVIFEITFKS</sequence>
<evidence type="ECO:0000256" key="7">
    <source>
        <dbReference type="ARBA" id="ARBA00022692"/>
    </source>
</evidence>
<dbReference type="InterPro" id="IPR036097">
    <property type="entry name" value="HisK_dim/P_sf"/>
</dbReference>